<feature type="transmembrane region" description="Helical" evidence="1">
    <location>
        <begin position="227"/>
        <end position="246"/>
    </location>
</feature>
<organism evidence="2 3">
    <name type="scientific">Plasmodium gonderi</name>
    <dbReference type="NCBI Taxonomy" id="77519"/>
    <lineage>
        <taxon>Eukaryota</taxon>
        <taxon>Sar</taxon>
        <taxon>Alveolata</taxon>
        <taxon>Apicomplexa</taxon>
        <taxon>Aconoidasida</taxon>
        <taxon>Haemosporida</taxon>
        <taxon>Plasmodiidae</taxon>
        <taxon>Plasmodium</taxon>
        <taxon>Plasmodium (Plasmodium)</taxon>
    </lineage>
</organism>
<comment type="caution">
    <text evidence="2">The sequence shown here is derived from an EMBL/GenBank/DDBJ whole genome shotgun (WGS) entry which is preliminary data.</text>
</comment>
<gene>
    <name evidence="2" type="ORF">PGO_120180</name>
</gene>
<keyword evidence="3" id="KW-1185">Reference proteome</keyword>
<proteinExistence type="predicted"/>
<dbReference type="Proteomes" id="UP000195521">
    <property type="component" value="Unassembled WGS sequence"/>
</dbReference>
<dbReference type="GeneID" id="39748758"/>
<name>A0A1Y1JHM7_PLAGO</name>
<keyword evidence="1" id="KW-0472">Membrane</keyword>
<accession>A0A1Y1JHM7</accession>
<dbReference type="EMBL" id="BDQF01000013">
    <property type="protein sequence ID" value="GAW82026.1"/>
    <property type="molecule type" value="Genomic_DNA"/>
</dbReference>
<keyword evidence="1" id="KW-1133">Transmembrane helix</keyword>
<evidence type="ECO:0000313" key="3">
    <source>
        <dbReference type="Proteomes" id="UP000195521"/>
    </source>
</evidence>
<keyword evidence="1" id="KW-0812">Transmembrane</keyword>
<protein>
    <submittedName>
        <fullName evidence="2">Variable surface protein</fullName>
    </submittedName>
</protein>
<reference evidence="3" key="1">
    <citation type="submission" date="2017-04" db="EMBL/GenBank/DDBJ databases">
        <title>Plasmodium gonderi genome.</title>
        <authorList>
            <person name="Arisue N."/>
            <person name="Honma H."/>
            <person name="Kawai S."/>
            <person name="Tougan T."/>
            <person name="Tanabe K."/>
            <person name="Horii T."/>
        </authorList>
    </citation>
    <scope>NUCLEOTIDE SEQUENCE [LARGE SCALE GENOMIC DNA]</scope>
    <source>
        <strain evidence="3">ATCC 30045</strain>
    </source>
</reference>
<dbReference type="RefSeq" id="XP_028544615.1">
    <property type="nucleotide sequence ID" value="XM_028688814.1"/>
</dbReference>
<evidence type="ECO:0000256" key="1">
    <source>
        <dbReference type="SAM" id="Phobius"/>
    </source>
</evidence>
<sequence length="300" mass="35025">MNNLSSLNIDIDLESIFPPCIKEYNDTLKTFVDFLRNPFYNICTTISRTLLKSSKTGYTFFNSCIYLSTYLKNIERKSEKDKISYCKYFSFKLKEEINDLNHSCKNEVDCYQQMISVSVGNTKNNNSVPDSCKDLIENIHDDTFSLFQTLEGLYYKSNELLNDNEVCPHGSSCFNNYKKLCKICQKENNKELRIFLEKYKDEHLQNTHAPSCIEPPKYLLSSSIRTVLLTSFIITLSIPFIAFILYEYTPCGLYLQPSIRKLKEIWNKKRKEQQQLINSFESTYDELVDKSSQISYSAID</sequence>
<evidence type="ECO:0000313" key="2">
    <source>
        <dbReference type="EMBL" id="GAW82026.1"/>
    </source>
</evidence>
<dbReference type="AlphaFoldDB" id="A0A1Y1JHM7"/>